<keyword evidence="3" id="KW-1185">Reference proteome</keyword>
<comment type="caution">
    <text evidence="2">The sequence shown here is derived from an EMBL/GenBank/DDBJ whole genome shotgun (WGS) entry which is preliminary data.</text>
</comment>
<reference evidence="2" key="1">
    <citation type="submission" date="2020-08" db="EMBL/GenBank/DDBJ databases">
        <title>Sequencing the genomes of 1000 actinobacteria strains.</title>
        <authorList>
            <person name="Klenk H.-P."/>
        </authorList>
    </citation>
    <scope>NUCLEOTIDE SEQUENCE [LARGE SCALE GENOMIC DNA]</scope>
    <source>
        <strain evidence="2">DSM 27064</strain>
    </source>
</reference>
<feature type="transmembrane region" description="Helical" evidence="1">
    <location>
        <begin position="42"/>
        <end position="61"/>
    </location>
</feature>
<accession>A0A840DDI4</accession>
<dbReference type="RefSeq" id="WP_124824109.1">
    <property type="nucleotide sequence ID" value="NZ_JACIFD010000007.1"/>
</dbReference>
<dbReference type="InterPro" id="IPR021443">
    <property type="entry name" value="DUF3093"/>
</dbReference>
<evidence type="ECO:0008006" key="4">
    <source>
        <dbReference type="Google" id="ProtNLM"/>
    </source>
</evidence>
<organism evidence="2 3">
    <name type="scientific">Canibacter oris</name>
    <dbReference type="NCBI Taxonomy" id="1365628"/>
    <lineage>
        <taxon>Bacteria</taxon>
        <taxon>Bacillati</taxon>
        <taxon>Actinomycetota</taxon>
        <taxon>Actinomycetes</taxon>
        <taxon>Micrococcales</taxon>
        <taxon>Microbacteriaceae</taxon>
        <taxon>Canibacter</taxon>
    </lineage>
</organism>
<keyword evidence="1" id="KW-0472">Membrane</keyword>
<name>A0A840DDI4_9MICO</name>
<protein>
    <recommendedName>
        <fullName evidence="4">DUF3093 domain-containing protein</fullName>
    </recommendedName>
</protein>
<evidence type="ECO:0000313" key="2">
    <source>
        <dbReference type="EMBL" id="MBB4071511.1"/>
    </source>
</evidence>
<feature type="transmembrane region" description="Helical" evidence="1">
    <location>
        <begin position="18"/>
        <end position="35"/>
    </location>
</feature>
<sequence>MSVATENVTYSERLWPSGWLYIILLLLVPSTMLLFMPLNSTLGVVLAPIVYVVFAAIFTLASPRVAVAGGEFIAGHANIPTSYIGDVEILDSDELTLAIGIQADARAYLLVRGWIHQAVKVANTDPTDPAPFWIVTTRHPEKLRAALLAAR</sequence>
<evidence type="ECO:0000313" key="3">
    <source>
        <dbReference type="Proteomes" id="UP000571183"/>
    </source>
</evidence>
<dbReference type="EMBL" id="JACIFD010000007">
    <property type="protein sequence ID" value="MBB4071511.1"/>
    <property type="molecule type" value="Genomic_DNA"/>
</dbReference>
<evidence type="ECO:0000256" key="1">
    <source>
        <dbReference type="SAM" id="Phobius"/>
    </source>
</evidence>
<gene>
    <name evidence="2" type="ORF">F5897_000819</name>
</gene>
<dbReference type="AlphaFoldDB" id="A0A840DDI4"/>
<dbReference type="Proteomes" id="UP000571183">
    <property type="component" value="Unassembled WGS sequence"/>
</dbReference>
<proteinExistence type="predicted"/>
<keyword evidence="1" id="KW-1133">Transmembrane helix</keyword>
<keyword evidence="1" id="KW-0812">Transmembrane</keyword>
<dbReference type="Pfam" id="PF11292">
    <property type="entry name" value="DUF3093"/>
    <property type="match status" value="1"/>
</dbReference>